<dbReference type="CDD" id="cd00093">
    <property type="entry name" value="HTH_XRE"/>
    <property type="match status" value="1"/>
</dbReference>
<keyword evidence="2" id="KW-1185">Reference proteome</keyword>
<dbReference type="EMBL" id="LANJ01000011">
    <property type="protein sequence ID" value="KKC39544.1"/>
    <property type="molecule type" value="Genomic_DNA"/>
</dbReference>
<dbReference type="PATRIC" id="fig|1293439.3.peg.557"/>
<dbReference type="Pfam" id="PF21716">
    <property type="entry name" value="dnstrm_HI1420"/>
    <property type="match status" value="1"/>
</dbReference>
<dbReference type="SUPFAM" id="SSF47413">
    <property type="entry name" value="lambda repressor-like DNA-binding domains"/>
    <property type="match status" value="1"/>
</dbReference>
<gene>
    <name evidence="1" type="ORF">WH87_04965</name>
</gene>
<dbReference type="InterPro" id="IPR001387">
    <property type="entry name" value="Cro/C1-type_HTH"/>
</dbReference>
<dbReference type="PANTHER" id="PTHR40275:SF1">
    <property type="entry name" value="SSL7038 PROTEIN"/>
    <property type="match status" value="1"/>
</dbReference>
<name>A0A0F5QHS0_9HYPH</name>
<evidence type="ECO:0000313" key="1">
    <source>
        <dbReference type="EMBL" id="KKC39544.1"/>
    </source>
</evidence>
<dbReference type="AlphaFoldDB" id="A0A0F5QHS0"/>
<dbReference type="RefSeq" id="WP_046138229.1">
    <property type="nucleotide sequence ID" value="NZ_LANJ01000011.1"/>
</dbReference>
<dbReference type="GO" id="GO:0003677">
    <property type="term" value="F:DNA binding"/>
    <property type="evidence" value="ECO:0007669"/>
    <property type="project" value="InterPro"/>
</dbReference>
<dbReference type="PANTHER" id="PTHR40275">
    <property type="entry name" value="SSL7038 PROTEIN"/>
    <property type="match status" value="1"/>
</dbReference>
<dbReference type="InterPro" id="IPR010982">
    <property type="entry name" value="Lambda_DNA-bd_dom_sf"/>
</dbReference>
<comment type="caution">
    <text evidence="1">The sequence shown here is derived from an EMBL/GenBank/DDBJ whole genome shotgun (WGS) entry which is preliminary data.</text>
</comment>
<proteinExistence type="predicted"/>
<dbReference type="Gene3D" id="1.10.260.40">
    <property type="entry name" value="lambda repressor-like DNA-binding domains"/>
    <property type="match status" value="1"/>
</dbReference>
<organism evidence="1 2">
    <name type="scientific">Devosia epidermidihirudinis</name>
    <dbReference type="NCBI Taxonomy" id="1293439"/>
    <lineage>
        <taxon>Bacteria</taxon>
        <taxon>Pseudomonadati</taxon>
        <taxon>Pseudomonadota</taxon>
        <taxon>Alphaproteobacteria</taxon>
        <taxon>Hyphomicrobiales</taxon>
        <taxon>Devosiaceae</taxon>
        <taxon>Devosia</taxon>
    </lineage>
</organism>
<sequence>MVNLQKYDSAAYLKNDEAILIYLQEAIDSNDPKMVSHALGVVARARGMSQIAREAGVSRESLYRTLSDEGNPEFGTVMKIVRALGMKLAVAPANNDNSCHAMA</sequence>
<reference evidence="1 2" key="1">
    <citation type="submission" date="2015-03" db="EMBL/GenBank/DDBJ databases">
        <authorList>
            <person name="Lepp D."/>
            <person name="Hassan Y.I."/>
            <person name="Li X.-Z."/>
            <person name="Zhou T."/>
        </authorList>
    </citation>
    <scope>NUCLEOTIDE SEQUENCE [LARGE SCALE GENOMIC DNA]</scope>
    <source>
        <strain evidence="1 2">E84</strain>
    </source>
</reference>
<protein>
    <submittedName>
        <fullName evidence="1">Addiction module antitoxin</fullName>
    </submittedName>
</protein>
<dbReference type="InterPro" id="IPR014057">
    <property type="entry name" value="HI1420"/>
</dbReference>
<accession>A0A0F5QHS0</accession>
<dbReference type="NCBIfam" id="TIGR02684">
    <property type="entry name" value="dnstrm_HI1420"/>
    <property type="match status" value="1"/>
</dbReference>
<dbReference type="STRING" id="1293439.WH87_04965"/>
<evidence type="ECO:0000313" key="2">
    <source>
        <dbReference type="Proteomes" id="UP000033411"/>
    </source>
</evidence>
<dbReference type="Proteomes" id="UP000033411">
    <property type="component" value="Unassembled WGS sequence"/>
</dbReference>
<dbReference type="OrthoDB" id="9798416at2"/>